<evidence type="ECO:0000259" key="4">
    <source>
        <dbReference type="Pfam" id="PF24667"/>
    </source>
</evidence>
<evidence type="ECO:0000313" key="6">
    <source>
        <dbReference type="EMBL" id="GFH18689.1"/>
    </source>
</evidence>
<keyword evidence="3" id="KW-0206">Cytoskeleton</keyword>
<keyword evidence="2" id="KW-0963">Cytoplasm</keyword>
<accession>A0A699ZGY6</accession>
<feature type="domain" description="Dynein regulatory complex subunit 7 MORN" evidence="4">
    <location>
        <begin position="7"/>
        <end position="121"/>
    </location>
</feature>
<dbReference type="InterPro" id="IPR056291">
    <property type="entry name" value="MORN_DRC7"/>
</dbReference>
<dbReference type="Proteomes" id="UP000485058">
    <property type="component" value="Unassembled WGS sequence"/>
</dbReference>
<gene>
    <name evidence="6" type="ORF">HaLaN_15536</name>
</gene>
<dbReference type="EMBL" id="BLLF01001339">
    <property type="protein sequence ID" value="GFH18689.1"/>
    <property type="molecule type" value="Genomic_DNA"/>
</dbReference>
<evidence type="ECO:0000313" key="7">
    <source>
        <dbReference type="Proteomes" id="UP000485058"/>
    </source>
</evidence>
<dbReference type="GO" id="GO:0048870">
    <property type="term" value="P:cell motility"/>
    <property type="evidence" value="ECO:0007669"/>
    <property type="project" value="TreeGrafter"/>
</dbReference>
<comment type="caution">
    <text evidence="6">The sequence shown here is derived from an EMBL/GenBank/DDBJ whole genome shotgun (WGS) entry which is preliminary data.</text>
</comment>
<dbReference type="PANTHER" id="PTHR35249">
    <property type="entry name" value="DYNEIN REGULATORY COMPLEX SUBUNIT 7"/>
    <property type="match status" value="1"/>
</dbReference>
<dbReference type="PANTHER" id="PTHR35249:SF2">
    <property type="entry name" value="DYNEIN REGULATORY COMPLEX SUBUNIT 7"/>
    <property type="match status" value="1"/>
</dbReference>
<proteinExistence type="predicted"/>
<dbReference type="Pfam" id="PF24667">
    <property type="entry name" value="MORN_DRC7"/>
    <property type="match status" value="1"/>
</dbReference>
<protein>
    <submittedName>
        <fullName evidence="6">Uncharacterized protein</fullName>
    </submittedName>
</protein>
<dbReference type="InterPro" id="IPR056292">
    <property type="entry name" value="DRC7_C"/>
</dbReference>
<dbReference type="Pfam" id="PF24671">
    <property type="entry name" value="DRC7_C"/>
    <property type="match status" value="1"/>
</dbReference>
<dbReference type="GO" id="GO:0031514">
    <property type="term" value="C:motile cilium"/>
    <property type="evidence" value="ECO:0007669"/>
    <property type="project" value="TreeGrafter"/>
</dbReference>
<dbReference type="AlphaFoldDB" id="A0A699ZGY6"/>
<sequence>MRNKEVKKMLPIRKMTEKFSRDRKDVAKRVYFLVEGRIRVDFHYGDACVTHSSHVFQKDGQSQIVQVDPLAERPQPGSLLEEYQALLVAEKDCMQSIRDSEWEISEIIRTRTNQEQNITLEAPYYDIVRIKVREKCLKALKDRLIERANIIQKRLKRHEEQALHKYYELDHKLRSDPRLAALLVV</sequence>
<reference evidence="6 7" key="1">
    <citation type="submission" date="2020-02" db="EMBL/GenBank/DDBJ databases">
        <title>Draft genome sequence of Haematococcus lacustris strain NIES-144.</title>
        <authorList>
            <person name="Morimoto D."/>
            <person name="Nakagawa S."/>
            <person name="Yoshida T."/>
            <person name="Sawayama S."/>
        </authorList>
    </citation>
    <scope>NUCLEOTIDE SEQUENCE [LARGE SCALE GENOMIC DNA]</scope>
    <source>
        <strain evidence="6 7">NIES-144</strain>
    </source>
</reference>
<dbReference type="InterPro" id="IPR033551">
    <property type="entry name" value="DRC7/lobo"/>
</dbReference>
<evidence type="ECO:0000256" key="1">
    <source>
        <dbReference type="ARBA" id="ARBA00004245"/>
    </source>
</evidence>
<name>A0A699ZGY6_HAELA</name>
<feature type="domain" description="Dynein regulatory complex subunit 7 C-terminal" evidence="5">
    <location>
        <begin position="150"/>
        <end position="183"/>
    </location>
</feature>
<evidence type="ECO:0000256" key="2">
    <source>
        <dbReference type="ARBA" id="ARBA00022490"/>
    </source>
</evidence>
<dbReference type="GO" id="GO:0005856">
    <property type="term" value="C:cytoskeleton"/>
    <property type="evidence" value="ECO:0007669"/>
    <property type="project" value="UniProtKB-SubCell"/>
</dbReference>
<keyword evidence="7" id="KW-1185">Reference proteome</keyword>
<evidence type="ECO:0000256" key="3">
    <source>
        <dbReference type="ARBA" id="ARBA00023212"/>
    </source>
</evidence>
<organism evidence="6 7">
    <name type="scientific">Haematococcus lacustris</name>
    <name type="common">Green alga</name>
    <name type="synonym">Haematococcus pluvialis</name>
    <dbReference type="NCBI Taxonomy" id="44745"/>
    <lineage>
        <taxon>Eukaryota</taxon>
        <taxon>Viridiplantae</taxon>
        <taxon>Chlorophyta</taxon>
        <taxon>core chlorophytes</taxon>
        <taxon>Chlorophyceae</taxon>
        <taxon>CS clade</taxon>
        <taxon>Chlamydomonadales</taxon>
        <taxon>Haematococcaceae</taxon>
        <taxon>Haematococcus</taxon>
    </lineage>
</organism>
<evidence type="ECO:0000259" key="5">
    <source>
        <dbReference type="Pfam" id="PF24671"/>
    </source>
</evidence>
<comment type="subcellular location">
    <subcellularLocation>
        <location evidence="1">Cytoplasm</location>
        <location evidence="1">Cytoskeleton</location>
    </subcellularLocation>
</comment>